<evidence type="ECO:0000256" key="3">
    <source>
        <dbReference type="ARBA" id="ARBA00022827"/>
    </source>
</evidence>
<keyword evidence="5" id="KW-0503">Monooxygenase</keyword>
<sequence>MSISGTLPTDLDVLVVGAGLSGVNAAYHLAHSPLAPRFAVVDTHESFGGTWLIHKYPGVRTDTEAYTLGFSFKPWVGAPYADASAIQQYIGETIDEFQLTDNFFFGRQITDASWDPTAARWTVRGKHGTEEFSLTTKFLWMCHGYYRHEAGYTPEWPGFASFKGQVIHPQNWPTDIDLAGKRVVVIGSGATMATLVPNIADESAHVTVLQRSPTYFFQSPNVEPLADQLRQYGTPEEWIHEIVRRKSVAEMQSLVQIQQLHPEISKSTLISMVAKQLPEGYDVERHFTPRHLPQDQRVCRILDGDLFAKISEGKVSMVTDEIKTFTEQGIETIDGVFIPADIVITATGFNLSVLGEVQFSVNGEDVNFANSVTYRGMLFTNLPNLAWTFGALRLSWTMRADLVSQYVCGLLEHMNAVGASTVVPELRPVDASMALQPFVDPKQFNPGYLIRAEHLMPKAGEHAPWQMSMDFWAEREEFVDETFDDGCLQFRS</sequence>
<keyword evidence="3" id="KW-0274">FAD</keyword>
<dbReference type="InterPro" id="IPR051820">
    <property type="entry name" value="FAD-binding_MO"/>
</dbReference>
<keyword evidence="2" id="KW-0285">Flavoprotein</keyword>
<dbReference type="GO" id="GO:0050661">
    <property type="term" value="F:NADP binding"/>
    <property type="evidence" value="ECO:0007669"/>
    <property type="project" value="InterPro"/>
</dbReference>
<dbReference type="Pfam" id="PF00743">
    <property type="entry name" value="FMO-like"/>
    <property type="match status" value="1"/>
</dbReference>
<dbReference type="AlphaFoldDB" id="A0A6J7CQA4"/>
<dbReference type="Pfam" id="PF13450">
    <property type="entry name" value="NAD_binding_8"/>
    <property type="match status" value="1"/>
</dbReference>
<dbReference type="Gene3D" id="3.50.50.60">
    <property type="entry name" value="FAD/NAD(P)-binding domain"/>
    <property type="match status" value="1"/>
</dbReference>
<name>A0A6J7CQA4_9ZZZZ</name>
<dbReference type="InterPro" id="IPR036188">
    <property type="entry name" value="FAD/NAD-bd_sf"/>
</dbReference>
<dbReference type="GO" id="GO:0050660">
    <property type="term" value="F:flavin adenine dinucleotide binding"/>
    <property type="evidence" value="ECO:0007669"/>
    <property type="project" value="InterPro"/>
</dbReference>
<dbReference type="InterPro" id="IPR020946">
    <property type="entry name" value="Flavin_mOase-like"/>
</dbReference>
<evidence type="ECO:0000256" key="4">
    <source>
        <dbReference type="ARBA" id="ARBA00023002"/>
    </source>
</evidence>
<proteinExistence type="predicted"/>
<gene>
    <name evidence="6" type="ORF">UFOPK3381_00192</name>
</gene>
<accession>A0A6J7CQA4</accession>
<evidence type="ECO:0000256" key="1">
    <source>
        <dbReference type="ARBA" id="ARBA00001974"/>
    </source>
</evidence>
<dbReference type="SUPFAM" id="SSF51905">
    <property type="entry name" value="FAD/NAD(P)-binding domain"/>
    <property type="match status" value="1"/>
</dbReference>
<dbReference type="PANTHER" id="PTHR43872">
    <property type="entry name" value="MONOOXYGENASE, PUTATIVE (AFU_ORTHOLOGUE AFUA_8G02570)-RELATED"/>
    <property type="match status" value="1"/>
</dbReference>
<dbReference type="PANTHER" id="PTHR43872:SF1">
    <property type="entry name" value="MONOOXYGENASE, PUTATIVE (AFU_ORTHOLOGUE AFUA_8G02570)-RELATED"/>
    <property type="match status" value="1"/>
</dbReference>
<organism evidence="6">
    <name type="scientific">freshwater metagenome</name>
    <dbReference type="NCBI Taxonomy" id="449393"/>
    <lineage>
        <taxon>unclassified sequences</taxon>
        <taxon>metagenomes</taxon>
        <taxon>ecological metagenomes</taxon>
    </lineage>
</organism>
<evidence type="ECO:0000313" key="6">
    <source>
        <dbReference type="EMBL" id="CAB4859930.1"/>
    </source>
</evidence>
<dbReference type="EMBL" id="CAFBLN010000003">
    <property type="protein sequence ID" value="CAB4859930.1"/>
    <property type="molecule type" value="Genomic_DNA"/>
</dbReference>
<evidence type="ECO:0000256" key="2">
    <source>
        <dbReference type="ARBA" id="ARBA00022630"/>
    </source>
</evidence>
<comment type="cofactor">
    <cofactor evidence="1">
        <name>FAD</name>
        <dbReference type="ChEBI" id="CHEBI:57692"/>
    </cofactor>
</comment>
<reference evidence="6" key="1">
    <citation type="submission" date="2020-05" db="EMBL/GenBank/DDBJ databases">
        <authorList>
            <person name="Chiriac C."/>
            <person name="Salcher M."/>
            <person name="Ghai R."/>
            <person name="Kavagutti S V."/>
        </authorList>
    </citation>
    <scope>NUCLEOTIDE SEQUENCE</scope>
</reference>
<dbReference type="GO" id="GO:0004499">
    <property type="term" value="F:N,N-dimethylaniline monooxygenase activity"/>
    <property type="evidence" value="ECO:0007669"/>
    <property type="project" value="InterPro"/>
</dbReference>
<keyword evidence="4" id="KW-0560">Oxidoreductase</keyword>
<protein>
    <submittedName>
        <fullName evidence="6">Unannotated protein</fullName>
    </submittedName>
</protein>
<evidence type="ECO:0000256" key="5">
    <source>
        <dbReference type="ARBA" id="ARBA00023033"/>
    </source>
</evidence>